<feature type="chain" id="PRO_5044853539" evidence="2">
    <location>
        <begin position="21"/>
        <end position="215"/>
    </location>
</feature>
<dbReference type="AlphaFoldDB" id="A0ABD6E223"/>
<name>A0ABD6E223_9BILA</name>
<reference evidence="3 4" key="1">
    <citation type="submission" date="2024-08" db="EMBL/GenBank/DDBJ databases">
        <title>Gnathostoma spinigerum genome.</title>
        <authorList>
            <person name="Gonzalez-Bertolin B."/>
            <person name="Monzon S."/>
            <person name="Zaballos A."/>
            <person name="Jimenez P."/>
            <person name="Dekumyoy P."/>
            <person name="Varona S."/>
            <person name="Cuesta I."/>
            <person name="Sumanam S."/>
            <person name="Adisakwattana P."/>
            <person name="Gasser R.B."/>
            <person name="Hernandez-Gonzalez A."/>
            <person name="Young N.D."/>
            <person name="Perteguer M.J."/>
        </authorList>
    </citation>
    <scope>NUCLEOTIDE SEQUENCE [LARGE SCALE GENOMIC DNA]</scope>
    <source>
        <strain evidence="3">AL3</strain>
        <tissue evidence="3">Liver</tissue>
    </source>
</reference>
<protein>
    <submittedName>
        <fullName evidence="3">Uncharacterized protein</fullName>
    </submittedName>
</protein>
<sequence>MSTFVAWSLLLITLILHVSADLPSCKRAMCRHCNVRFIAVMCPEACSSCKRVFSDPNVKVKTRPLKTIHASTIKQVTAKNEEKGGTVKNERKTSKTDITTVAQNEALSQTQPNVRFVAKTQVVHGLPNSPRIAKQPTRPLSITEQKEVKPKIVQSSSVQQKQQLQQQQVQQQQPQQQLQVQLQKAKSSLIESQPIPPSPVLTDKFYASNVDLERQ</sequence>
<comment type="caution">
    <text evidence="3">The sequence shown here is derived from an EMBL/GenBank/DDBJ whole genome shotgun (WGS) entry which is preliminary data.</text>
</comment>
<evidence type="ECO:0000313" key="4">
    <source>
        <dbReference type="Proteomes" id="UP001608902"/>
    </source>
</evidence>
<proteinExistence type="predicted"/>
<accession>A0ABD6E223</accession>
<feature type="signal peptide" evidence="2">
    <location>
        <begin position="1"/>
        <end position="20"/>
    </location>
</feature>
<dbReference type="EMBL" id="JBGFUD010000113">
    <property type="protein sequence ID" value="MFH4973709.1"/>
    <property type="molecule type" value="Genomic_DNA"/>
</dbReference>
<feature type="region of interest" description="Disordered" evidence="1">
    <location>
        <begin position="186"/>
        <end position="215"/>
    </location>
</feature>
<gene>
    <name evidence="3" type="ORF">AB6A40_000418</name>
</gene>
<evidence type="ECO:0000256" key="2">
    <source>
        <dbReference type="SAM" id="SignalP"/>
    </source>
</evidence>
<evidence type="ECO:0000313" key="3">
    <source>
        <dbReference type="EMBL" id="MFH4973709.1"/>
    </source>
</evidence>
<dbReference type="Proteomes" id="UP001608902">
    <property type="component" value="Unassembled WGS sequence"/>
</dbReference>
<organism evidence="3 4">
    <name type="scientific">Gnathostoma spinigerum</name>
    <dbReference type="NCBI Taxonomy" id="75299"/>
    <lineage>
        <taxon>Eukaryota</taxon>
        <taxon>Metazoa</taxon>
        <taxon>Ecdysozoa</taxon>
        <taxon>Nematoda</taxon>
        <taxon>Chromadorea</taxon>
        <taxon>Rhabditida</taxon>
        <taxon>Spirurina</taxon>
        <taxon>Gnathostomatomorpha</taxon>
        <taxon>Gnathostomatoidea</taxon>
        <taxon>Gnathostomatidae</taxon>
        <taxon>Gnathostoma</taxon>
    </lineage>
</organism>
<keyword evidence="4" id="KW-1185">Reference proteome</keyword>
<keyword evidence="2" id="KW-0732">Signal</keyword>
<evidence type="ECO:0000256" key="1">
    <source>
        <dbReference type="SAM" id="MobiDB-lite"/>
    </source>
</evidence>